<dbReference type="EMBL" id="JAKXMK010000027">
    <property type="protein sequence ID" value="MCH6169623.1"/>
    <property type="molecule type" value="Genomic_DNA"/>
</dbReference>
<comment type="caution">
    <text evidence="1">The sequence shown here is derived from an EMBL/GenBank/DDBJ whole genome shotgun (WGS) entry which is preliminary data.</text>
</comment>
<keyword evidence="2" id="KW-1185">Reference proteome</keyword>
<evidence type="ECO:0000313" key="2">
    <source>
        <dbReference type="Proteomes" id="UP001299970"/>
    </source>
</evidence>
<reference evidence="1 2" key="1">
    <citation type="submission" date="2022-03" db="EMBL/GenBank/DDBJ databases">
        <title>Pseudonocardia alaer sp. nov., a novel actinomycete isolated from reed forest soil.</title>
        <authorList>
            <person name="Wang L."/>
        </authorList>
    </citation>
    <scope>NUCLEOTIDE SEQUENCE [LARGE SCALE GENOMIC DNA]</scope>
    <source>
        <strain evidence="1 2">Y-16303</strain>
    </source>
</reference>
<dbReference type="Proteomes" id="UP001299970">
    <property type="component" value="Unassembled WGS sequence"/>
</dbReference>
<evidence type="ECO:0000313" key="1">
    <source>
        <dbReference type="EMBL" id="MCH6169623.1"/>
    </source>
</evidence>
<dbReference type="RefSeq" id="WP_241040263.1">
    <property type="nucleotide sequence ID" value="NZ_BAAAJF010000015.1"/>
</dbReference>
<organism evidence="1 2">
    <name type="scientific">Pseudonocardia alaniniphila</name>
    <dbReference type="NCBI Taxonomy" id="75291"/>
    <lineage>
        <taxon>Bacteria</taxon>
        <taxon>Bacillati</taxon>
        <taxon>Actinomycetota</taxon>
        <taxon>Actinomycetes</taxon>
        <taxon>Pseudonocardiales</taxon>
        <taxon>Pseudonocardiaceae</taxon>
        <taxon>Pseudonocardia</taxon>
    </lineage>
</organism>
<name>A0ABS9TM89_9PSEU</name>
<protein>
    <submittedName>
        <fullName evidence="1">Uncharacterized protein</fullName>
    </submittedName>
</protein>
<sequence length="102" mass="11312">MTNLESTGQPTTGLADQLADREERVEHARTEFSANVAKALADIAVSFDELDELSMNLQIVQYDEDSTAGSDIRQHLYDAERSLRAAQALHRLVVVPRLAETD</sequence>
<proteinExistence type="predicted"/>
<accession>A0ABS9TM89</accession>
<gene>
    <name evidence="1" type="ORF">MMF94_28310</name>
</gene>